<dbReference type="AlphaFoldDB" id="A0A9Q5HS78"/>
<evidence type="ECO:0000313" key="3">
    <source>
        <dbReference type="Proteomes" id="UP000757232"/>
    </source>
</evidence>
<dbReference type="Gene3D" id="3.90.280.10">
    <property type="entry name" value="PEBP-like"/>
    <property type="match status" value="2"/>
</dbReference>
<sequence length="420" mass="44544">MMFGLLKCLPVFLLTSFALAQDRNLRTVKTAFENANITEAADITFDPTLLLEVAFPQASGDEVPVHAGIQLPRNQTAIPPVFGIQRLGSLHVPSGTFVVAMVDLDPPTPQDPTEAQIRHFLGGNFELGRVNPDGVELLSNSTPAISNFLQPTPPAGSDPHRYVFLLFQQPPGFNRQTEVNATTPIENFNISQFAQDVGLGDPLGGTFILSSLALLFTASLALFSSCQDTSLATVQTAFENVSIPEDANLNFDPTVLFEVIFPQASGSPVNVTAGVQLARNETAIPPLFGIQGSTSSSNDTFVVAMVDLDAPTPQDPTSAQIRHFLGGNFVAGQPDAGGLSLLSNSTAALSEYQQPTPPAGSDPHRYVFLLFNQSAAFNDQTEVNATTSIANFNISQFALDVGLGDPLGGTFILVGPDPTS</sequence>
<name>A0A9Q5HS78_SANBA</name>
<dbReference type="InterPro" id="IPR036610">
    <property type="entry name" value="PEBP-like_sf"/>
</dbReference>
<evidence type="ECO:0000256" key="1">
    <source>
        <dbReference type="SAM" id="SignalP"/>
    </source>
</evidence>
<evidence type="ECO:0000313" key="2">
    <source>
        <dbReference type="EMBL" id="OCB84966.1"/>
    </source>
</evidence>
<dbReference type="InterPro" id="IPR035810">
    <property type="entry name" value="PEBP_euk"/>
</dbReference>
<organism evidence="2 3">
    <name type="scientific">Sanghuangporus baumii</name>
    <name type="common">Phellinus baumii</name>
    <dbReference type="NCBI Taxonomy" id="108892"/>
    <lineage>
        <taxon>Eukaryota</taxon>
        <taxon>Fungi</taxon>
        <taxon>Dikarya</taxon>
        <taxon>Basidiomycota</taxon>
        <taxon>Agaricomycotina</taxon>
        <taxon>Agaricomycetes</taxon>
        <taxon>Hymenochaetales</taxon>
        <taxon>Hymenochaetaceae</taxon>
        <taxon>Sanghuangporus</taxon>
    </lineage>
</organism>
<gene>
    <name evidence="2" type="ORF">A7U60_g7920</name>
</gene>
<dbReference type="CDD" id="cd00866">
    <property type="entry name" value="PEBP_euk"/>
    <property type="match status" value="2"/>
</dbReference>
<feature type="chain" id="PRO_5040142646" evidence="1">
    <location>
        <begin position="21"/>
        <end position="420"/>
    </location>
</feature>
<dbReference type="Proteomes" id="UP000757232">
    <property type="component" value="Unassembled WGS sequence"/>
</dbReference>
<accession>A0A9Q5HS78</accession>
<dbReference type="InterPro" id="IPR008914">
    <property type="entry name" value="PEBP"/>
</dbReference>
<proteinExistence type="predicted"/>
<dbReference type="PANTHER" id="PTHR11362">
    <property type="entry name" value="PHOSPHATIDYLETHANOLAMINE-BINDING PROTEIN"/>
    <property type="match status" value="1"/>
</dbReference>
<dbReference type="OrthoDB" id="2506647at2759"/>
<dbReference type="SUPFAM" id="SSF49777">
    <property type="entry name" value="PEBP-like"/>
    <property type="match status" value="2"/>
</dbReference>
<feature type="signal peptide" evidence="1">
    <location>
        <begin position="1"/>
        <end position="20"/>
    </location>
</feature>
<protein>
    <submittedName>
        <fullName evidence="2">PEBP-like protein</fullName>
    </submittedName>
</protein>
<comment type="caution">
    <text evidence="2">The sequence shown here is derived from an EMBL/GenBank/DDBJ whole genome shotgun (WGS) entry which is preliminary data.</text>
</comment>
<dbReference type="EMBL" id="LNZH02000212">
    <property type="protein sequence ID" value="OCB84966.1"/>
    <property type="molecule type" value="Genomic_DNA"/>
</dbReference>
<keyword evidence="1" id="KW-0732">Signal</keyword>
<dbReference type="Pfam" id="PF01161">
    <property type="entry name" value="PBP"/>
    <property type="match status" value="2"/>
</dbReference>
<dbReference type="PANTHER" id="PTHR11362:SF82">
    <property type="entry name" value="PHOSPHATIDYLETHANOLAMINE-BINDING PROTEIN 4"/>
    <property type="match status" value="1"/>
</dbReference>
<reference evidence="2" key="1">
    <citation type="submission" date="2016-06" db="EMBL/GenBank/DDBJ databases">
        <title>Draft Genome sequence of the fungus Inonotus baumii.</title>
        <authorList>
            <person name="Zhu H."/>
            <person name="Lin W."/>
        </authorList>
    </citation>
    <scope>NUCLEOTIDE SEQUENCE</scope>
    <source>
        <strain evidence="2">821</strain>
    </source>
</reference>
<keyword evidence="3" id="KW-1185">Reference proteome</keyword>